<dbReference type="OrthoDB" id="9807580at2"/>
<dbReference type="AlphaFoldDB" id="A0A364P055"/>
<dbReference type="SFLD" id="SFLDS00005">
    <property type="entry name" value="Isoprenoid_Synthase_Type_I"/>
    <property type="match status" value="1"/>
</dbReference>
<dbReference type="InterPro" id="IPR017827">
    <property type="entry name" value="HSQ_synthase_HpnC"/>
</dbReference>
<keyword evidence="2" id="KW-1185">Reference proteome</keyword>
<name>A0A364P055_9PROT</name>
<comment type="caution">
    <text evidence="1">The sequence shown here is derived from an EMBL/GenBank/DDBJ whole genome shotgun (WGS) entry which is preliminary data.</text>
</comment>
<dbReference type="GO" id="GO:0004311">
    <property type="term" value="F:geranylgeranyl diphosphate synthase activity"/>
    <property type="evidence" value="ECO:0007669"/>
    <property type="project" value="InterPro"/>
</dbReference>
<evidence type="ECO:0000313" key="2">
    <source>
        <dbReference type="Proteomes" id="UP000251075"/>
    </source>
</evidence>
<dbReference type="InterPro" id="IPR002060">
    <property type="entry name" value="Squ/phyt_synthse"/>
</dbReference>
<dbReference type="Gene3D" id="1.10.600.10">
    <property type="entry name" value="Farnesyl Diphosphate Synthase"/>
    <property type="match status" value="1"/>
</dbReference>
<accession>A0A364P055</accession>
<organism evidence="1 2">
    <name type="scientific">Paramagnetospirillum kuznetsovii</name>
    <dbReference type="NCBI Taxonomy" id="2053833"/>
    <lineage>
        <taxon>Bacteria</taxon>
        <taxon>Pseudomonadati</taxon>
        <taxon>Pseudomonadota</taxon>
        <taxon>Alphaproteobacteria</taxon>
        <taxon>Rhodospirillales</taxon>
        <taxon>Magnetospirillaceae</taxon>
        <taxon>Paramagnetospirillum</taxon>
    </lineage>
</organism>
<dbReference type="PANTHER" id="PTHR31480">
    <property type="entry name" value="BIFUNCTIONAL LYCOPENE CYCLASE/PHYTOENE SYNTHASE"/>
    <property type="match status" value="1"/>
</dbReference>
<dbReference type="Proteomes" id="UP000251075">
    <property type="component" value="Unassembled WGS sequence"/>
</dbReference>
<protein>
    <submittedName>
        <fullName evidence="1">Squalene synthase HpnC</fullName>
    </submittedName>
</protein>
<evidence type="ECO:0000313" key="1">
    <source>
        <dbReference type="EMBL" id="RAU22547.1"/>
    </source>
</evidence>
<reference evidence="1 2" key="1">
    <citation type="submission" date="2017-11" db="EMBL/GenBank/DDBJ databases">
        <title>Draft genome sequence of magnetotactic bacterium Magnetospirillum kuznetsovii LBB-42.</title>
        <authorList>
            <person name="Grouzdev D.S."/>
            <person name="Rysina M.S."/>
            <person name="Baslerov R.V."/>
            <person name="Koziaeva V."/>
        </authorList>
    </citation>
    <scope>NUCLEOTIDE SEQUENCE [LARGE SCALE GENOMIC DNA]</scope>
    <source>
        <strain evidence="1 2">LBB-42</strain>
    </source>
</reference>
<dbReference type="InterPro" id="IPR008949">
    <property type="entry name" value="Isoprenoid_synthase_dom_sf"/>
</dbReference>
<sequence>MAYIWPLASPRHDIGAVLSRAVAHHAPSKKATEENFPVASLLLPASKRATIMAYYHFARHADDIADSPSLSAEDKVAGLDALDAALHGRDTSSPGLELALAYRHEVLEAPAMIEHASQLLHAFRRDAVRDYCEDWGDLMTYCRYSAAPVGRFLLDLHGESHDTFLPSDALCAALQVLNHLQDCGKDYAQLRRVYIPRDWMLAVGLTNDVLEASALRPELRQVIDRTLDATDGLIELARPLSAMIQDTRMRIQAAMTFQVAERLSRRLRTGDPLAERVKLTGMDSALILVTGLYHGLMA</sequence>
<proteinExistence type="predicted"/>
<dbReference type="SFLD" id="SFLDG01018">
    <property type="entry name" value="Squalene/Phytoene_Synthase_Lik"/>
    <property type="match status" value="1"/>
</dbReference>
<dbReference type="EMBL" id="PGTO01000004">
    <property type="protein sequence ID" value="RAU22547.1"/>
    <property type="molecule type" value="Genomic_DNA"/>
</dbReference>
<dbReference type="NCBIfam" id="TIGR03464">
    <property type="entry name" value="HpnC"/>
    <property type="match status" value="1"/>
</dbReference>
<dbReference type="Pfam" id="PF00494">
    <property type="entry name" value="SQS_PSY"/>
    <property type="match status" value="1"/>
</dbReference>
<dbReference type="SUPFAM" id="SSF48576">
    <property type="entry name" value="Terpenoid synthases"/>
    <property type="match status" value="1"/>
</dbReference>
<gene>
    <name evidence="1" type="primary">hpnC</name>
    <name evidence="1" type="ORF">CU669_07605</name>
</gene>